<evidence type="ECO:0000259" key="2">
    <source>
        <dbReference type="PROSITE" id="PS50021"/>
    </source>
</evidence>
<dbReference type="InterPro" id="IPR001715">
    <property type="entry name" value="CH_dom"/>
</dbReference>
<dbReference type="PANTHER" id="PTHR23169:SF24">
    <property type="entry name" value="DYSTONIN"/>
    <property type="match status" value="1"/>
</dbReference>
<evidence type="ECO:0000313" key="3">
    <source>
        <dbReference type="Ensembl" id="ENSFALP00000026255.1"/>
    </source>
</evidence>
<dbReference type="GO" id="GO:0042060">
    <property type="term" value="P:wound healing"/>
    <property type="evidence" value="ECO:0007669"/>
    <property type="project" value="TreeGrafter"/>
</dbReference>
<organism evidence="3 4">
    <name type="scientific">Ficedula albicollis</name>
    <name type="common">Collared flycatcher</name>
    <name type="synonym">Muscicapa albicollis</name>
    <dbReference type="NCBI Taxonomy" id="59894"/>
    <lineage>
        <taxon>Eukaryota</taxon>
        <taxon>Metazoa</taxon>
        <taxon>Chordata</taxon>
        <taxon>Craniata</taxon>
        <taxon>Vertebrata</taxon>
        <taxon>Euteleostomi</taxon>
        <taxon>Archelosauria</taxon>
        <taxon>Archosauria</taxon>
        <taxon>Dinosauria</taxon>
        <taxon>Saurischia</taxon>
        <taxon>Theropoda</taxon>
        <taxon>Coelurosauria</taxon>
        <taxon>Aves</taxon>
        <taxon>Neognathae</taxon>
        <taxon>Neoaves</taxon>
        <taxon>Telluraves</taxon>
        <taxon>Australaves</taxon>
        <taxon>Passeriformes</taxon>
        <taxon>Muscicapidae</taxon>
        <taxon>Ficedula</taxon>
    </lineage>
</organism>
<proteinExistence type="predicted"/>
<dbReference type="GO" id="GO:0008017">
    <property type="term" value="F:microtubule binding"/>
    <property type="evidence" value="ECO:0007669"/>
    <property type="project" value="TreeGrafter"/>
</dbReference>
<feature type="domain" description="Calponin-homology (CH)" evidence="2">
    <location>
        <begin position="302"/>
        <end position="360"/>
    </location>
</feature>
<dbReference type="Gene3D" id="1.10.418.10">
    <property type="entry name" value="Calponin-like domain"/>
    <property type="match status" value="1"/>
</dbReference>
<feature type="compositionally biased region" description="Basic and acidic residues" evidence="1">
    <location>
        <begin position="125"/>
        <end position="148"/>
    </location>
</feature>
<protein>
    <recommendedName>
        <fullName evidence="2">Calponin-homology (CH) domain-containing protein</fullName>
    </recommendedName>
</protein>
<evidence type="ECO:0000256" key="1">
    <source>
        <dbReference type="SAM" id="MobiDB-lite"/>
    </source>
</evidence>
<reference evidence="3" key="3">
    <citation type="submission" date="2025-09" db="UniProtKB">
        <authorList>
            <consortium name="Ensembl"/>
        </authorList>
    </citation>
    <scope>IDENTIFICATION</scope>
</reference>
<dbReference type="InterPro" id="IPR036872">
    <property type="entry name" value="CH_dom_sf"/>
</dbReference>
<dbReference type="InterPro" id="IPR043197">
    <property type="entry name" value="Plakin"/>
</dbReference>
<dbReference type="PROSITE" id="PS50021">
    <property type="entry name" value="CH"/>
    <property type="match status" value="1"/>
</dbReference>
<dbReference type="GO" id="GO:0016020">
    <property type="term" value="C:membrane"/>
    <property type="evidence" value="ECO:0007669"/>
    <property type="project" value="TreeGrafter"/>
</dbReference>
<name>A0A803VU49_FICAL</name>
<sequence length="360" mass="41027">MGNVCGCVRAEKEEQCLDPAKAPLSPDKHSPGRKYFRRKRRKKSTEERSASAHVKDNEEKRQNQVEISENIKIHPKGVGLANFFPRRETVAGNALPVSIDLSADTAKAKVFSGQAKSDSLCGESFHSDNQRLAKSDETDTRLREQDKSNSEKHCAWKRKCSQDDNRRELAFLKKSSGLGYRTQTTSQDDNRRELAFLKKSSGLGYRTQTTSDSAIHVLCRQHEETELNKTSCRVIENVSESSKSEKLHHFLSESKSDPLLEQKRFYPDAVLSHLPKEKAFFSIAPNRSKISDIHVTGESEDMSAKERLLLWSQQTTEGYAGIRCENFTTCWRDGRLFNAIIHKYRQVLCLLPWKMLITAF</sequence>
<dbReference type="GO" id="GO:0005198">
    <property type="term" value="F:structural molecule activity"/>
    <property type="evidence" value="ECO:0007669"/>
    <property type="project" value="TreeGrafter"/>
</dbReference>
<dbReference type="AlphaFoldDB" id="A0A803VU49"/>
<dbReference type="GO" id="GO:0005882">
    <property type="term" value="C:intermediate filament"/>
    <property type="evidence" value="ECO:0007669"/>
    <property type="project" value="TreeGrafter"/>
</dbReference>
<accession>A0A803VU49</accession>
<feature type="compositionally biased region" description="Basic residues" evidence="1">
    <location>
        <begin position="31"/>
        <end position="43"/>
    </location>
</feature>
<dbReference type="GO" id="GO:0045104">
    <property type="term" value="P:intermediate filament cytoskeleton organization"/>
    <property type="evidence" value="ECO:0007669"/>
    <property type="project" value="InterPro"/>
</dbReference>
<dbReference type="GO" id="GO:0005925">
    <property type="term" value="C:focal adhesion"/>
    <property type="evidence" value="ECO:0007669"/>
    <property type="project" value="TreeGrafter"/>
</dbReference>
<dbReference type="GeneTree" id="ENSGT00940000155008"/>
<feature type="region of interest" description="Disordered" evidence="1">
    <location>
        <begin position="122"/>
        <end position="148"/>
    </location>
</feature>
<dbReference type="GO" id="GO:0031581">
    <property type="term" value="P:hemidesmosome assembly"/>
    <property type="evidence" value="ECO:0007669"/>
    <property type="project" value="TreeGrafter"/>
</dbReference>
<evidence type="ECO:0000313" key="4">
    <source>
        <dbReference type="Proteomes" id="UP000016665"/>
    </source>
</evidence>
<dbReference type="SUPFAM" id="SSF47576">
    <property type="entry name" value="Calponin-homology domain, CH-domain"/>
    <property type="match status" value="1"/>
</dbReference>
<feature type="region of interest" description="Disordered" evidence="1">
    <location>
        <begin position="17"/>
        <end position="63"/>
    </location>
</feature>
<reference evidence="3" key="2">
    <citation type="submission" date="2025-08" db="UniProtKB">
        <authorList>
            <consortium name="Ensembl"/>
        </authorList>
    </citation>
    <scope>IDENTIFICATION</scope>
</reference>
<feature type="compositionally biased region" description="Basic and acidic residues" evidence="1">
    <location>
        <begin position="44"/>
        <end position="63"/>
    </location>
</feature>
<dbReference type="Proteomes" id="UP000016665">
    <property type="component" value="Chromosome 3"/>
</dbReference>
<dbReference type="GO" id="GO:0030056">
    <property type="term" value="C:hemidesmosome"/>
    <property type="evidence" value="ECO:0007669"/>
    <property type="project" value="TreeGrafter"/>
</dbReference>
<dbReference type="PANTHER" id="PTHR23169">
    <property type="entry name" value="ENVOPLAKIN"/>
    <property type="match status" value="1"/>
</dbReference>
<dbReference type="Ensembl" id="ENSFALT00000024769.1">
    <property type="protein sequence ID" value="ENSFALP00000026255.1"/>
    <property type="gene ID" value="ENSFALG00000028984.1"/>
</dbReference>
<dbReference type="Pfam" id="PF00307">
    <property type="entry name" value="CH"/>
    <property type="match status" value="1"/>
</dbReference>
<reference evidence="3 4" key="1">
    <citation type="journal article" date="2012" name="Nature">
        <title>The genomic landscape of species divergence in Ficedula flycatchers.</title>
        <authorList>
            <person name="Ellegren H."/>
            <person name="Smeds L."/>
            <person name="Burri R."/>
            <person name="Olason P.I."/>
            <person name="Backstrom N."/>
            <person name="Kawakami T."/>
            <person name="Kunstner A."/>
            <person name="Makinen H."/>
            <person name="Nadachowska-Brzyska K."/>
            <person name="Qvarnstrom A."/>
            <person name="Uebbing S."/>
            <person name="Wolf J.B."/>
        </authorList>
    </citation>
    <scope>NUCLEOTIDE SEQUENCE [LARGE SCALE GENOMIC DNA]</scope>
</reference>
<keyword evidence="4" id="KW-1185">Reference proteome</keyword>
<dbReference type="GO" id="GO:0005737">
    <property type="term" value="C:cytoplasm"/>
    <property type="evidence" value="ECO:0007669"/>
    <property type="project" value="TreeGrafter"/>
</dbReference>